<gene>
    <name evidence="4" type="ORF">Bca52824_085667</name>
</gene>
<accession>A0A8X7PA18</accession>
<feature type="compositionally biased region" description="Basic residues" evidence="2">
    <location>
        <begin position="1"/>
        <end position="11"/>
    </location>
</feature>
<name>A0A8X7PA18_BRACI</name>
<evidence type="ECO:0000256" key="1">
    <source>
        <dbReference type="PROSITE-ProRule" id="PRU00042"/>
    </source>
</evidence>
<evidence type="ECO:0000259" key="3">
    <source>
        <dbReference type="PROSITE" id="PS50157"/>
    </source>
</evidence>
<proteinExistence type="predicted"/>
<feature type="compositionally biased region" description="Basic and acidic residues" evidence="2">
    <location>
        <begin position="151"/>
        <end position="160"/>
    </location>
</feature>
<reference evidence="4 5" key="1">
    <citation type="submission" date="2020-02" db="EMBL/GenBank/DDBJ databases">
        <authorList>
            <person name="Ma Q."/>
            <person name="Huang Y."/>
            <person name="Song X."/>
            <person name="Pei D."/>
        </authorList>
    </citation>
    <scope>NUCLEOTIDE SEQUENCE [LARGE SCALE GENOMIC DNA]</scope>
    <source>
        <strain evidence="4">Sxm20200214</strain>
        <tissue evidence="4">Leaf</tissue>
    </source>
</reference>
<dbReference type="EMBL" id="JAAMPC010000017">
    <property type="protein sequence ID" value="KAG2246039.1"/>
    <property type="molecule type" value="Genomic_DNA"/>
</dbReference>
<sequence>MTSRLRKKRRLGREERETSINKTGIEPQCKAAVVIEKSAARSQNPDSPVEETANHRSQKPAILVELTDWSSWVTEELFEARQSALAVEKSKSDEAPTLYTCRVCGKGYKSSKAHEQHLKSLSHVLRFSQGATNNGDEDVAIVTPLPRRFKNKDNKESDDE</sequence>
<feature type="region of interest" description="Disordered" evidence="2">
    <location>
        <begin position="37"/>
        <end position="58"/>
    </location>
</feature>
<dbReference type="GO" id="GO:0008270">
    <property type="term" value="F:zinc ion binding"/>
    <property type="evidence" value="ECO:0007669"/>
    <property type="project" value="UniProtKB-KW"/>
</dbReference>
<evidence type="ECO:0000313" key="5">
    <source>
        <dbReference type="Proteomes" id="UP000886595"/>
    </source>
</evidence>
<keyword evidence="5" id="KW-1185">Reference proteome</keyword>
<dbReference type="Proteomes" id="UP000886595">
    <property type="component" value="Unassembled WGS sequence"/>
</dbReference>
<organism evidence="4 5">
    <name type="scientific">Brassica carinata</name>
    <name type="common">Ethiopian mustard</name>
    <name type="synonym">Abyssinian cabbage</name>
    <dbReference type="NCBI Taxonomy" id="52824"/>
    <lineage>
        <taxon>Eukaryota</taxon>
        <taxon>Viridiplantae</taxon>
        <taxon>Streptophyta</taxon>
        <taxon>Embryophyta</taxon>
        <taxon>Tracheophyta</taxon>
        <taxon>Spermatophyta</taxon>
        <taxon>Magnoliopsida</taxon>
        <taxon>eudicotyledons</taxon>
        <taxon>Gunneridae</taxon>
        <taxon>Pentapetalae</taxon>
        <taxon>rosids</taxon>
        <taxon>malvids</taxon>
        <taxon>Brassicales</taxon>
        <taxon>Brassicaceae</taxon>
        <taxon>Brassiceae</taxon>
        <taxon>Brassica</taxon>
    </lineage>
</organism>
<dbReference type="PANTHER" id="PTHR13182">
    <property type="entry name" value="ZINC FINGER PROTEIN 622"/>
    <property type="match status" value="1"/>
</dbReference>
<dbReference type="AlphaFoldDB" id="A0A8X7PA18"/>
<feature type="domain" description="C2H2-type" evidence="3">
    <location>
        <begin position="99"/>
        <end position="123"/>
    </location>
</feature>
<keyword evidence="1" id="KW-0479">Metal-binding</keyword>
<dbReference type="InterPro" id="IPR013087">
    <property type="entry name" value="Znf_C2H2_type"/>
</dbReference>
<dbReference type="PROSITE" id="PS50157">
    <property type="entry name" value="ZINC_FINGER_C2H2_2"/>
    <property type="match status" value="1"/>
</dbReference>
<dbReference type="GO" id="GO:0042273">
    <property type="term" value="P:ribosomal large subunit biogenesis"/>
    <property type="evidence" value="ECO:0007669"/>
    <property type="project" value="TreeGrafter"/>
</dbReference>
<evidence type="ECO:0000313" key="4">
    <source>
        <dbReference type="EMBL" id="KAG2246039.1"/>
    </source>
</evidence>
<keyword evidence="1" id="KW-0863">Zinc-finger</keyword>
<dbReference type="InterPro" id="IPR036236">
    <property type="entry name" value="Znf_C2H2_sf"/>
</dbReference>
<dbReference type="SUPFAM" id="SSF57667">
    <property type="entry name" value="beta-beta-alpha zinc fingers"/>
    <property type="match status" value="1"/>
</dbReference>
<dbReference type="PROSITE" id="PS00028">
    <property type="entry name" value="ZINC_FINGER_C2H2_1"/>
    <property type="match status" value="1"/>
</dbReference>
<evidence type="ECO:0000256" key="2">
    <source>
        <dbReference type="SAM" id="MobiDB-lite"/>
    </source>
</evidence>
<feature type="region of interest" description="Disordered" evidence="2">
    <location>
        <begin position="130"/>
        <end position="160"/>
    </location>
</feature>
<dbReference type="InterPro" id="IPR040025">
    <property type="entry name" value="Znf622/Rei1/Reh1"/>
</dbReference>
<keyword evidence="1" id="KW-0862">Zinc</keyword>
<dbReference type="GO" id="GO:0030687">
    <property type="term" value="C:preribosome, large subunit precursor"/>
    <property type="evidence" value="ECO:0007669"/>
    <property type="project" value="TreeGrafter"/>
</dbReference>
<comment type="caution">
    <text evidence="4">The sequence shown here is derived from an EMBL/GenBank/DDBJ whole genome shotgun (WGS) entry which is preliminary data.</text>
</comment>
<protein>
    <recommendedName>
        <fullName evidence="3">C2H2-type domain-containing protein</fullName>
    </recommendedName>
</protein>
<feature type="region of interest" description="Disordered" evidence="2">
    <location>
        <begin position="1"/>
        <end position="24"/>
    </location>
</feature>
<dbReference type="OrthoDB" id="1741072at2759"/>
<dbReference type="PANTHER" id="PTHR13182:SF8">
    <property type="entry name" value="CYTOPLASMIC 60S SUBUNIT BIOGENESIS FACTOR ZNF622"/>
    <property type="match status" value="1"/>
</dbReference>